<dbReference type="PROSITE" id="PS51257">
    <property type="entry name" value="PROKAR_LIPOPROTEIN"/>
    <property type="match status" value="1"/>
</dbReference>
<evidence type="ECO:0000313" key="2">
    <source>
        <dbReference type="EMBL" id="EAR27023.1"/>
    </source>
</evidence>
<sequence length="149" mass="16954">MKKLILPVALTALLSACSSTDTFTSEETTANKIDRPLYLRGDFSLWESQPEYQLVAVSKDIYQTKVKFTAVGKAYEFKIADETWSAGLNCGYNNEDLDKFLELGIPVQANCNSVYNYFSFSPYEAGWYQVSINFRNLEKPLVTINQIFE</sequence>
<evidence type="ECO:0000313" key="3">
    <source>
        <dbReference type="Proteomes" id="UP000006201"/>
    </source>
</evidence>
<keyword evidence="1" id="KW-0732">Signal</keyword>
<dbReference type="STRING" id="87626.PTD2_05115"/>
<accession>A4CDI1</accession>
<name>A4CDI1_9GAMM</name>
<dbReference type="Gene3D" id="2.60.40.3620">
    <property type="match status" value="1"/>
</dbReference>
<gene>
    <name evidence="2" type="ORF">PTD2_05115</name>
</gene>
<organism evidence="2 3">
    <name type="scientific">Pseudoalteromonas tunicata D2</name>
    <dbReference type="NCBI Taxonomy" id="87626"/>
    <lineage>
        <taxon>Bacteria</taxon>
        <taxon>Pseudomonadati</taxon>
        <taxon>Pseudomonadota</taxon>
        <taxon>Gammaproteobacteria</taxon>
        <taxon>Alteromonadales</taxon>
        <taxon>Pseudoalteromonadaceae</taxon>
        <taxon>Pseudoalteromonas</taxon>
    </lineage>
</organism>
<dbReference type="OrthoDB" id="6196650at2"/>
<dbReference type="HOGENOM" id="CLU_148573_0_0_6"/>
<dbReference type="RefSeq" id="WP_009838886.1">
    <property type="nucleotide sequence ID" value="NZ_AAOH01000007.1"/>
</dbReference>
<dbReference type="Proteomes" id="UP000006201">
    <property type="component" value="Unassembled WGS sequence"/>
</dbReference>
<proteinExistence type="predicted"/>
<feature type="signal peptide" evidence="1">
    <location>
        <begin position="1"/>
        <end position="24"/>
    </location>
</feature>
<dbReference type="eggNOG" id="ENOG5032VC0">
    <property type="taxonomic scope" value="Bacteria"/>
</dbReference>
<dbReference type="AlphaFoldDB" id="A4CDI1"/>
<feature type="chain" id="PRO_5002667256" evidence="1">
    <location>
        <begin position="25"/>
        <end position="149"/>
    </location>
</feature>
<comment type="caution">
    <text evidence="2">The sequence shown here is derived from an EMBL/GenBank/DDBJ whole genome shotgun (WGS) entry which is preliminary data.</text>
</comment>
<reference evidence="2 3" key="1">
    <citation type="submission" date="2006-02" db="EMBL/GenBank/DDBJ databases">
        <authorList>
            <person name="Moran M.A."/>
            <person name="Kjelleberg S."/>
            <person name="Egan S."/>
            <person name="Saunders N."/>
            <person name="Thomas T."/>
            <person name="Ferriera S."/>
            <person name="Johnson J."/>
            <person name="Kravitz S."/>
            <person name="Halpern A."/>
            <person name="Remington K."/>
            <person name="Beeson K."/>
            <person name="Tran B."/>
            <person name="Rogers Y.-H."/>
            <person name="Friedman R."/>
            <person name="Venter J.C."/>
        </authorList>
    </citation>
    <scope>NUCLEOTIDE SEQUENCE [LARGE SCALE GENOMIC DNA]</scope>
    <source>
        <strain evidence="2 3">D2</strain>
    </source>
</reference>
<keyword evidence="3" id="KW-1185">Reference proteome</keyword>
<dbReference type="EMBL" id="AAOH01000007">
    <property type="protein sequence ID" value="EAR27023.1"/>
    <property type="molecule type" value="Genomic_DNA"/>
</dbReference>
<protein>
    <submittedName>
        <fullName evidence="2">Putative orphan protein</fullName>
    </submittedName>
</protein>
<evidence type="ECO:0000256" key="1">
    <source>
        <dbReference type="SAM" id="SignalP"/>
    </source>
</evidence>